<dbReference type="GO" id="GO:0003747">
    <property type="term" value="F:translation release factor activity"/>
    <property type="evidence" value="ECO:0007669"/>
    <property type="project" value="InterPro"/>
</dbReference>
<reference evidence="4" key="1">
    <citation type="submission" date="2017-02" db="EMBL/GenBank/DDBJ databases">
        <authorList>
            <person name="Varghese N."/>
            <person name="Submissions S."/>
        </authorList>
    </citation>
    <scope>NUCLEOTIDE SEQUENCE [LARGE SCALE GENOMIC DNA]</scope>
    <source>
        <strain evidence="4">DSM 24091</strain>
    </source>
</reference>
<name>A0A1T5BG07_9SPHI</name>
<keyword evidence="4" id="KW-1185">Reference proteome</keyword>
<comment type="similarity">
    <text evidence="1">Belongs to the prokaryotic/mitochondrial release factor family.</text>
</comment>
<dbReference type="STRING" id="1513896.SAMN05660841_00656"/>
<dbReference type="GO" id="GO:0004045">
    <property type="term" value="F:peptidyl-tRNA hydrolase activity"/>
    <property type="evidence" value="ECO:0007669"/>
    <property type="project" value="TreeGrafter"/>
</dbReference>
<sequence>MEINLEELKKEVAFKTSRSGGSGGQNVNKVETKVTLLWDVINSKIFSSLQKDLIQSKLAHRIYAEGWLQLEASESRSQLANKEIAVERLFDLLVKALTPTKKRIPTKIPRAKVLARLDRKTKQSEKKSNRRWRID</sequence>
<feature type="domain" description="Prokaryotic-type class I peptide chain release factors" evidence="2">
    <location>
        <begin position="18"/>
        <end position="34"/>
    </location>
</feature>
<dbReference type="RefSeq" id="WP_079641176.1">
    <property type="nucleotide sequence ID" value="NZ_FUZF01000002.1"/>
</dbReference>
<proteinExistence type="inferred from homology"/>
<dbReference type="AlphaFoldDB" id="A0A1T5BG07"/>
<gene>
    <name evidence="3" type="ORF">SAMN05660841_00656</name>
</gene>
<organism evidence="3 4">
    <name type="scientific">Sphingobacterium nematocida</name>
    <dbReference type="NCBI Taxonomy" id="1513896"/>
    <lineage>
        <taxon>Bacteria</taxon>
        <taxon>Pseudomonadati</taxon>
        <taxon>Bacteroidota</taxon>
        <taxon>Sphingobacteriia</taxon>
        <taxon>Sphingobacteriales</taxon>
        <taxon>Sphingobacteriaceae</taxon>
        <taxon>Sphingobacterium</taxon>
    </lineage>
</organism>
<dbReference type="Pfam" id="PF00472">
    <property type="entry name" value="RF-1"/>
    <property type="match status" value="1"/>
</dbReference>
<dbReference type="InterPro" id="IPR000352">
    <property type="entry name" value="Pep_chain_release_fac_I"/>
</dbReference>
<dbReference type="Proteomes" id="UP000190150">
    <property type="component" value="Unassembled WGS sequence"/>
</dbReference>
<protein>
    <submittedName>
        <fullName evidence="3">Ribosome-associated protein</fullName>
    </submittedName>
</protein>
<evidence type="ECO:0000259" key="2">
    <source>
        <dbReference type="PROSITE" id="PS00745"/>
    </source>
</evidence>
<dbReference type="PANTHER" id="PTHR47814:SF1">
    <property type="entry name" value="PEPTIDYL-TRNA HYDROLASE ARFB"/>
    <property type="match status" value="1"/>
</dbReference>
<evidence type="ECO:0000313" key="3">
    <source>
        <dbReference type="EMBL" id="SKB46168.1"/>
    </source>
</evidence>
<dbReference type="OrthoDB" id="9815709at2"/>
<dbReference type="EMBL" id="FUZF01000002">
    <property type="protein sequence ID" value="SKB46168.1"/>
    <property type="molecule type" value="Genomic_DNA"/>
</dbReference>
<dbReference type="Gene3D" id="3.30.160.20">
    <property type="match status" value="1"/>
</dbReference>
<dbReference type="NCBIfam" id="NF006718">
    <property type="entry name" value="PRK09256.1"/>
    <property type="match status" value="1"/>
</dbReference>
<dbReference type="SUPFAM" id="SSF75620">
    <property type="entry name" value="Release factor"/>
    <property type="match status" value="1"/>
</dbReference>
<evidence type="ECO:0000313" key="4">
    <source>
        <dbReference type="Proteomes" id="UP000190150"/>
    </source>
</evidence>
<evidence type="ECO:0000256" key="1">
    <source>
        <dbReference type="ARBA" id="ARBA00010835"/>
    </source>
</evidence>
<dbReference type="PANTHER" id="PTHR47814">
    <property type="entry name" value="PEPTIDYL-TRNA HYDROLASE ARFB"/>
    <property type="match status" value="1"/>
</dbReference>
<accession>A0A1T5BG07</accession>
<dbReference type="InterPro" id="IPR045853">
    <property type="entry name" value="Pep_chain_release_fac_I_sf"/>
</dbReference>
<dbReference type="GO" id="GO:0072344">
    <property type="term" value="P:rescue of stalled ribosome"/>
    <property type="evidence" value="ECO:0007669"/>
    <property type="project" value="TreeGrafter"/>
</dbReference>
<dbReference type="PROSITE" id="PS00745">
    <property type="entry name" value="RF_PROK_I"/>
    <property type="match status" value="1"/>
</dbReference>
<dbReference type="GO" id="GO:0043022">
    <property type="term" value="F:ribosome binding"/>
    <property type="evidence" value="ECO:0007669"/>
    <property type="project" value="TreeGrafter"/>
</dbReference>